<protein>
    <submittedName>
        <fullName evidence="1">Uncharacterized protein</fullName>
    </submittedName>
</protein>
<evidence type="ECO:0000313" key="2">
    <source>
        <dbReference type="Proteomes" id="UP001151699"/>
    </source>
</evidence>
<keyword evidence="2" id="KW-1185">Reference proteome</keyword>
<sequence>MTKVRIKAFMMGVELKDIDKKKLQVEFSIALFIPTKTKTQRRLTVKVAIDTTTIYDTPSKT</sequence>
<proteinExistence type="predicted"/>
<gene>
    <name evidence="1" type="ORF">Bhyg_06937</name>
</gene>
<dbReference type="AlphaFoldDB" id="A0A9Q0N1R8"/>
<accession>A0A9Q0N1R8</accession>
<name>A0A9Q0N1R8_9DIPT</name>
<dbReference type="EMBL" id="WJQU01000002">
    <property type="protein sequence ID" value="KAJ6641992.1"/>
    <property type="molecule type" value="Genomic_DNA"/>
</dbReference>
<organism evidence="1 2">
    <name type="scientific">Pseudolycoriella hygida</name>
    <dbReference type="NCBI Taxonomy" id="35572"/>
    <lineage>
        <taxon>Eukaryota</taxon>
        <taxon>Metazoa</taxon>
        <taxon>Ecdysozoa</taxon>
        <taxon>Arthropoda</taxon>
        <taxon>Hexapoda</taxon>
        <taxon>Insecta</taxon>
        <taxon>Pterygota</taxon>
        <taxon>Neoptera</taxon>
        <taxon>Endopterygota</taxon>
        <taxon>Diptera</taxon>
        <taxon>Nematocera</taxon>
        <taxon>Sciaroidea</taxon>
        <taxon>Sciaridae</taxon>
        <taxon>Pseudolycoriella</taxon>
    </lineage>
</organism>
<comment type="caution">
    <text evidence="1">The sequence shown here is derived from an EMBL/GenBank/DDBJ whole genome shotgun (WGS) entry which is preliminary data.</text>
</comment>
<reference evidence="1" key="1">
    <citation type="submission" date="2022-07" db="EMBL/GenBank/DDBJ databases">
        <authorList>
            <person name="Trinca V."/>
            <person name="Uliana J.V.C."/>
            <person name="Torres T.T."/>
            <person name="Ward R.J."/>
            <person name="Monesi N."/>
        </authorList>
    </citation>
    <scope>NUCLEOTIDE SEQUENCE</scope>
    <source>
        <strain evidence="1">HSMRA1968</strain>
        <tissue evidence="1">Whole embryos</tissue>
    </source>
</reference>
<dbReference type="Proteomes" id="UP001151699">
    <property type="component" value="Chromosome B"/>
</dbReference>
<evidence type="ECO:0000313" key="1">
    <source>
        <dbReference type="EMBL" id="KAJ6641992.1"/>
    </source>
</evidence>